<name>A0A093QXR1_PHACA</name>
<dbReference type="Proteomes" id="UP000053238">
    <property type="component" value="Unassembled WGS sequence"/>
</dbReference>
<reference evidence="2 3" key="1">
    <citation type="submission" date="2014-04" db="EMBL/GenBank/DDBJ databases">
        <title>Genome evolution of avian class.</title>
        <authorList>
            <person name="Zhang G."/>
            <person name="Li C."/>
        </authorList>
    </citation>
    <scope>NUCLEOTIDE SEQUENCE [LARGE SCALE GENOMIC DNA]</scope>
    <source>
        <strain evidence="2">BGI_N336</strain>
    </source>
</reference>
<keyword evidence="3" id="KW-1185">Reference proteome</keyword>
<dbReference type="InterPro" id="IPR031496">
    <property type="entry name" value="DUF4688"/>
</dbReference>
<evidence type="ECO:0000256" key="1">
    <source>
        <dbReference type="SAM" id="MobiDB-lite"/>
    </source>
</evidence>
<dbReference type="Pfam" id="PF15752">
    <property type="entry name" value="DUF4688"/>
    <property type="match status" value="1"/>
</dbReference>
<proteinExistence type="predicted"/>
<organism evidence="2 3">
    <name type="scientific">Phalacrocorax carbo</name>
    <name type="common">Great cormorant</name>
    <name type="synonym">Pelecanus carbo</name>
    <dbReference type="NCBI Taxonomy" id="9209"/>
    <lineage>
        <taxon>Eukaryota</taxon>
        <taxon>Metazoa</taxon>
        <taxon>Chordata</taxon>
        <taxon>Craniata</taxon>
        <taxon>Vertebrata</taxon>
        <taxon>Euteleostomi</taxon>
        <taxon>Archelosauria</taxon>
        <taxon>Archosauria</taxon>
        <taxon>Dinosauria</taxon>
        <taxon>Saurischia</taxon>
        <taxon>Theropoda</taxon>
        <taxon>Coelurosauria</taxon>
        <taxon>Aves</taxon>
        <taxon>Neognathae</taxon>
        <taxon>Neoaves</taxon>
        <taxon>Aequornithes</taxon>
        <taxon>Suliformes</taxon>
        <taxon>Phalacrocoracidae</taxon>
        <taxon>Phalacrocorax</taxon>
    </lineage>
</organism>
<protein>
    <submittedName>
        <fullName evidence="2">Uncharacterized protein</fullName>
    </submittedName>
</protein>
<gene>
    <name evidence="2" type="ORF">N336_07676</name>
</gene>
<dbReference type="PANTHER" id="PTHR35674:SF1">
    <property type="entry name" value="CDNA SEQUENCE CK137956"/>
    <property type="match status" value="1"/>
</dbReference>
<dbReference type="EMBL" id="KL421126">
    <property type="protein sequence ID" value="KFW88727.1"/>
    <property type="molecule type" value="Genomic_DNA"/>
</dbReference>
<accession>A0A093QXR1</accession>
<dbReference type="AlphaFoldDB" id="A0A093QXR1"/>
<feature type="region of interest" description="Disordered" evidence="1">
    <location>
        <begin position="24"/>
        <end position="45"/>
    </location>
</feature>
<dbReference type="PANTHER" id="PTHR35674">
    <property type="entry name" value="CDNA SEQUENCE CK137956"/>
    <property type="match status" value="1"/>
</dbReference>
<evidence type="ECO:0000313" key="2">
    <source>
        <dbReference type="EMBL" id="KFW88727.1"/>
    </source>
</evidence>
<sequence>MKLRALCDTQLSAKPVITSLLRSAKSPSSSKGLEEGSAAGTHSVADSKAEVPLLLKYPGTAKGAGNQVTAEEAKVVKEFTQNTMFSSAKCSTAVSLATTADSQATSKMQQLQLQPFAKICSKAD</sequence>
<feature type="non-terminal residue" evidence="2">
    <location>
        <position position="124"/>
    </location>
</feature>
<evidence type="ECO:0000313" key="3">
    <source>
        <dbReference type="Proteomes" id="UP000053238"/>
    </source>
</evidence>